<gene>
    <name evidence="2" type="ORF">ACH4TF_30800</name>
</gene>
<dbReference type="RefSeq" id="WP_397614592.1">
    <property type="nucleotide sequence ID" value="NZ_JBIRRB010000013.1"/>
</dbReference>
<accession>A0ABW7TF81</accession>
<dbReference type="Proteomes" id="UP001611162">
    <property type="component" value="Unassembled WGS sequence"/>
</dbReference>
<comment type="caution">
    <text evidence="2">The sequence shown here is derived from an EMBL/GenBank/DDBJ whole genome shotgun (WGS) entry which is preliminary data.</text>
</comment>
<proteinExistence type="predicted"/>
<evidence type="ECO:0000256" key="1">
    <source>
        <dbReference type="SAM" id="MobiDB-lite"/>
    </source>
</evidence>
<keyword evidence="3" id="KW-1185">Reference proteome</keyword>
<reference evidence="2 3" key="1">
    <citation type="submission" date="2024-10" db="EMBL/GenBank/DDBJ databases">
        <title>The Natural Products Discovery Center: Release of the First 8490 Sequenced Strains for Exploring Actinobacteria Biosynthetic Diversity.</title>
        <authorList>
            <person name="Kalkreuter E."/>
            <person name="Kautsar S.A."/>
            <person name="Yang D."/>
            <person name="Bader C.D."/>
            <person name="Teijaro C.N."/>
            <person name="Fluegel L."/>
            <person name="Davis C.M."/>
            <person name="Simpson J.R."/>
            <person name="Lauterbach L."/>
            <person name="Steele A.D."/>
            <person name="Gui C."/>
            <person name="Meng S."/>
            <person name="Li G."/>
            <person name="Viehrig K."/>
            <person name="Ye F."/>
            <person name="Su P."/>
            <person name="Kiefer A.F."/>
            <person name="Nichols A."/>
            <person name="Cepeda A.J."/>
            <person name="Yan W."/>
            <person name="Fan B."/>
            <person name="Jiang Y."/>
            <person name="Adhikari A."/>
            <person name="Zheng C.-J."/>
            <person name="Schuster L."/>
            <person name="Cowan T.M."/>
            <person name="Smanski M.J."/>
            <person name="Chevrette M.G."/>
            <person name="De Carvalho L.P.S."/>
            <person name="Shen B."/>
        </authorList>
    </citation>
    <scope>NUCLEOTIDE SEQUENCE [LARGE SCALE GENOMIC DNA]</scope>
    <source>
        <strain evidence="2 3">NPDC020979</strain>
    </source>
</reference>
<evidence type="ECO:0000313" key="2">
    <source>
        <dbReference type="EMBL" id="MFI0914806.1"/>
    </source>
</evidence>
<protein>
    <submittedName>
        <fullName evidence="2">Uncharacterized protein</fullName>
    </submittedName>
</protein>
<evidence type="ECO:0000313" key="3">
    <source>
        <dbReference type="Proteomes" id="UP001611162"/>
    </source>
</evidence>
<name>A0ABW7TF81_9ACTN</name>
<organism evidence="2 3">
    <name type="scientific">Streptomyces abikoensis</name>
    <dbReference type="NCBI Taxonomy" id="97398"/>
    <lineage>
        <taxon>Bacteria</taxon>
        <taxon>Bacillati</taxon>
        <taxon>Actinomycetota</taxon>
        <taxon>Actinomycetes</taxon>
        <taxon>Kitasatosporales</taxon>
        <taxon>Streptomycetaceae</taxon>
        <taxon>Streptomyces</taxon>
    </lineage>
</organism>
<sequence length="79" mass="9309">MPSSLESDHPFDESAEEIRRKERERAEVEAKLARRERMKDQLRILQMISSLIALATGDPAYRWVARCVQWVMERFGDSE</sequence>
<dbReference type="EMBL" id="JBIRRB010000013">
    <property type="protein sequence ID" value="MFI0914806.1"/>
    <property type="molecule type" value="Genomic_DNA"/>
</dbReference>
<feature type="region of interest" description="Disordered" evidence="1">
    <location>
        <begin position="1"/>
        <end position="22"/>
    </location>
</feature>